<evidence type="ECO:0000256" key="1">
    <source>
        <dbReference type="SAM" id="Phobius"/>
    </source>
</evidence>
<reference evidence="3 4" key="1">
    <citation type="journal article" date="2008" name="Nature">
        <title>The genome of the model beetle and pest Tribolium castaneum.</title>
        <authorList>
            <consortium name="Tribolium Genome Sequencing Consortium"/>
            <person name="Richards S."/>
            <person name="Gibbs R.A."/>
            <person name="Weinstock G.M."/>
            <person name="Brown S.J."/>
            <person name="Denell R."/>
            <person name="Beeman R.W."/>
            <person name="Gibbs R."/>
            <person name="Beeman R.W."/>
            <person name="Brown S.J."/>
            <person name="Bucher G."/>
            <person name="Friedrich M."/>
            <person name="Grimmelikhuijzen C.J."/>
            <person name="Klingler M."/>
            <person name="Lorenzen M."/>
            <person name="Richards S."/>
            <person name="Roth S."/>
            <person name="Schroder R."/>
            <person name="Tautz D."/>
            <person name="Zdobnov E.M."/>
            <person name="Muzny D."/>
            <person name="Gibbs R.A."/>
            <person name="Weinstock G.M."/>
            <person name="Attaway T."/>
            <person name="Bell S."/>
            <person name="Buhay C.J."/>
            <person name="Chandrabose M.N."/>
            <person name="Chavez D."/>
            <person name="Clerk-Blankenburg K.P."/>
            <person name="Cree A."/>
            <person name="Dao M."/>
            <person name="Davis C."/>
            <person name="Chacko J."/>
            <person name="Dinh H."/>
            <person name="Dugan-Rocha S."/>
            <person name="Fowler G."/>
            <person name="Garner T.T."/>
            <person name="Garnes J."/>
            <person name="Gnirke A."/>
            <person name="Hawes A."/>
            <person name="Hernandez J."/>
            <person name="Hines S."/>
            <person name="Holder M."/>
            <person name="Hume J."/>
            <person name="Jhangiani S.N."/>
            <person name="Joshi V."/>
            <person name="Khan Z.M."/>
            <person name="Jackson L."/>
            <person name="Kovar C."/>
            <person name="Kowis A."/>
            <person name="Lee S."/>
            <person name="Lewis L.R."/>
            <person name="Margolis J."/>
            <person name="Morgan M."/>
            <person name="Nazareth L.V."/>
            <person name="Nguyen N."/>
            <person name="Okwuonu G."/>
            <person name="Parker D."/>
            <person name="Richards S."/>
            <person name="Ruiz S.J."/>
            <person name="Santibanez J."/>
            <person name="Savard J."/>
            <person name="Scherer S.E."/>
            <person name="Schneider B."/>
            <person name="Sodergren E."/>
            <person name="Tautz D."/>
            <person name="Vattahil S."/>
            <person name="Villasana D."/>
            <person name="White C.S."/>
            <person name="Wright R."/>
            <person name="Park Y."/>
            <person name="Beeman R.W."/>
            <person name="Lord J."/>
            <person name="Oppert B."/>
            <person name="Lorenzen M."/>
            <person name="Brown S."/>
            <person name="Wang L."/>
            <person name="Savard J."/>
            <person name="Tautz D."/>
            <person name="Richards S."/>
            <person name="Weinstock G."/>
            <person name="Gibbs R.A."/>
            <person name="Liu Y."/>
            <person name="Worley K."/>
            <person name="Weinstock G."/>
            <person name="Elsik C.G."/>
            <person name="Reese J.T."/>
            <person name="Elhaik E."/>
            <person name="Landan G."/>
            <person name="Graur D."/>
            <person name="Arensburger P."/>
            <person name="Atkinson P."/>
            <person name="Beeman R.W."/>
            <person name="Beidler J."/>
            <person name="Brown S.J."/>
            <person name="Demuth J.P."/>
            <person name="Drury D.W."/>
            <person name="Du Y.Z."/>
            <person name="Fujiwara H."/>
            <person name="Lorenzen M."/>
            <person name="Maselli V."/>
            <person name="Osanai M."/>
            <person name="Park Y."/>
            <person name="Robertson H.M."/>
            <person name="Tu Z."/>
            <person name="Wang J.J."/>
            <person name="Wang S."/>
            <person name="Richards S."/>
            <person name="Song H."/>
            <person name="Zhang L."/>
            <person name="Sodergren E."/>
            <person name="Werner D."/>
            <person name="Stanke M."/>
            <person name="Morgenstern B."/>
            <person name="Solovyev V."/>
            <person name="Kosarev P."/>
            <person name="Brown G."/>
            <person name="Chen H.C."/>
            <person name="Ermolaeva O."/>
            <person name="Hlavina W."/>
            <person name="Kapustin Y."/>
            <person name="Kiryutin B."/>
            <person name="Kitts P."/>
            <person name="Maglott D."/>
            <person name="Pruitt K."/>
            <person name="Sapojnikov V."/>
            <person name="Souvorov A."/>
            <person name="Mackey A.J."/>
            <person name="Waterhouse R.M."/>
            <person name="Wyder S."/>
            <person name="Zdobnov E.M."/>
            <person name="Zdobnov E.M."/>
            <person name="Wyder S."/>
            <person name="Kriventseva E.V."/>
            <person name="Kadowaki T."/>
            <person name="Bork P."/>
            <person name="Aranda M."/>
            <person name="Bao R."/>
            <person name="Beermann A."/>
            <person name="Berns N."/>
            <person name="Bolognesi R."/>
            <person name="Bonneton F."/>
            <person name="Bopp D."/>
            <person name="Brown S.J."/>
            <person name="Bucher G."/>
            <person name="Butts T."/>
            <person name="Chaumot A."/>
            <person name="Denell R.E."/>
            <person name="Ferrier D.E."/>
            <person name="Friedrich M."/>
            <person name="Gordon C.M."/>
            <person name="Jindra M."/>
            <person name="Klingler M."/>
            <person name="Lan Q."/>
            <person name="Lattorff H.M."/>
            <person name="Laudet V."/>
            <person name="von Levetsow C."/>
            <person name="Liu Z."/>
            <person name="Lutz R."/>
            <person name="Lynch J.A."/>
            <person name="da Fonseca R.N."/>
            <person name="Posnien N."/>
            <person name="Reuter R."/>
            <person name="Roth S."/>
            <person name="Savard J."/>
            <person name="Schinko J.B."/>
            <person name="Schmitt C."/>
            <person name="Schoppmeier M."/>
            <person name="Schroder R."/>
            <person name="Shippy T.D."/>
            <person name="Simonnet F."/>
            <person name="Marques-Souza H."/>
            <person name="Tautz D."/>
            <person name="Tomoyasu Y."/>
            <person name="Trauner J."/>
            <person name="Van der Zee M."/>
            <person name="Vervoort M."/>
            <person name="Wittkopp N."/>
            <person name="Wimmer E.A."/>
            <person name="Yang X."/>
            <person name="Jones A.K."/>
            <person name="Sattelle D.B."/>
            <person name="Ebert P.R."/>
            <person name="Nelson D."/>
            <person name="Scott J.G."/>
            <person name="Beeman R.W."/>
            <person name="Muthukrishnan S."/>
            <person name="Kramer K.J."/>
            <person name="Arakane Y."/>
            <person name="Beeman R.W."/>
            <person name="Zhu Q."/>
            <person name="Hogenkamp D."/>
            <person name="Dixit R."/>
            <person name="Oppert B."/>
            <person name="Jiang H."/>
            <person name="Zou Z."/>
            <person name="Marshall J."/>
            <person name="Elpidina E."/>
            <person name="Vinokurov K."/>
            <person name="Oppert C."/>
            <person name="Zou Z."/>
            <person name="Evans J."/>
            <person name="Lu Z."/>
            <person name="Zhao P."/>
            <person name="Sumathipala N."/>
            <person name="Altincicek B."/>
            <person name="Vilcinskas A."/>
            <person name="Williams M."/>
            <person name="Hultmark D."/>
            <person name="Hetru C."/>
            <person name="Jiang H."/>
            <person name="Grimmelikhuijzen C.J."/>
            <person name="Hauser F."/>
            <person name="Cazzamali G."/>
            <person name="Williamson M."/>
            <person name="Park Y."/>
            <person name="Li B."/>
            <person name="Tanaka Y."/>
            <person name="Predel R."/>
            <person name="Neupert S."/>
            <person name="Schachtner J."/>
            <person name="Verleyen P."/>
            <person name="Raible F."/>
            <person name="Bork P."/>
            <person name="Friedrich M."/>
            <person name="Walden K.K."/>
            <person name="Robertson H.M."/>
            <person name="Angeli S."/>
            <person name="Foret S."/>
            <person name="Bucher G."/>
            <person name="Schuetz S."/>
            <person name="Maleszka R."/>
            <person name="Wimmer E.A."/>
            <person name="Beeman R.W."/>
            <person name="Lorenzen M."/>
            <person name="Tomoyasu Y."/>
            <person name="Miller S.C."/>
            <person name="Grossmann D."/>
            <person name="Bucher G."/>
        </authorList>
    </citation>
    <scope>NUCLEOTIDE SEQUENCE [LARGE SCALE GENOMIC DNA]</scope>
    <source>
        <strain evidence="3 4">Georgia GA2</strain>
    </source>
</reference>
<keyword evidence="1" id="KW-0472">Membrane</keyword>
<dbReference type="STRING" id="7070.D6WFN1"/>
<protein>
    <recommendedName>
        <fullName evidence="2">LITAF domain-containing protein</fullName>
    </recommendedName>
</protein>
<keyword evidence="1" id="KW-1133">Transmembrane helix</keyword>
<dbReference type="PhylomeDB" id="D6WFN1"/>
<feature type="transmembrane region" description="Helical" evidence="1">
    <location>
        <begin position="93"/>
        <end position="116"/>
    </location>
</feature>
<dbReference type="InParanoid" id="D6WFN1"/>
<sequence>MCTLGEHLLKNHPEVSMTHFVMENCEDLSNSKTSNKSKHRRSNASEILKRTNKRNNNLYKTTVESWCPGSRPLQCPKCGNTDQPYIRKQRNKIAYNSLGAFFLLGCWPLCFLPMLMCGGTNTIICCRKCGYCFGTYDKKKGKLIPSTKDFKVETPNIC</sequence>
<accession>D6WFN1</accession>
<dbReference type="AlphaFoldDB" id="D6WFN1"/>
<evidence type="ECO:0000313" key="4">
    <source>
        <dbReference type="Proteomes" id="UP000007266"/>
    </source>
</evidence>
<keyword evidence="4" id="KW-1185">Reference proteome</keyword>
<keyword evidence="1" id="KW-0812">Transmembrane</keyword>
<proteinExistence type="predicted"/>
<dbReference type="HOGENOM" id="CLU_1671594_0_0_1"/>
<feature type="domain" description="LITAF" evidence="2">
    <location>
        <begin position="55"/>
        <end position="138"/>
    </location>
</feature>
<name>D6WFN1_TRICA</name>
<reference evidence="3 4" key="2">
    <citation type="journal article" date="2010" name="Nucleic Acids Res.">
        <title>BeetleBase in 2010: revisions to provide comprehensive genomic information for Tribolium castaneum.</title>
        <authorList>
            <person name="Kim H.S."/>
            <person name="Murphy T."/>
            <person name="Xia J."/>
            <person name="Caragea D."/>
            <person name="Park Y."/>
            <person name="Beeman R.W."/>
            <person name="Lorenzen M.D."/>
            <person name="Butcher S."/>
            <person name="Manak J.R."/>
            <person name="Brown S.J."/>
        </authorList>
    </citation>
    <scope>GENOME REANNOTATION</scope>
    <source>
        <strain evidence="3 4">Georgia GA2</strain>
    </source>
</reference>
<dbReference type="OMA" id="NTIICCR"/>
<organism evidence="3 4">
    <name type="scientific">Tribolium castaneum</name>
    <name type="common">Red flour beetle</name>
    <dbReference type="NCBI Taxonomy" id="7070"/>
    <lineage>
        <taxon>Eukaryota</taxon>
        <taxon>Metazoa</taxon>
        <taxon>Ecdysozoa</taxon>
        <taxon>Arthropoda</taxon>
        <taxon>Hexapoda</taxon>
        <taxon>Insecta</taxon>
        <taxon>Pterygota</taxon>
        <taxon>Neoptera</taxon>
        <taxon>Endopterygota</taxon>
        <taxon>Coleoptera</taxon>
        <taxon>Polyphaga</taxon>
        <taxon>Cucujiformia</taxon>
        <taxon>Tenebrionidae</taxon>
        <taxon>Tenebrionidae incertae sedis</taxon>
        <taxon>Tribolium</taxon>
    </lineage>
</organism>
<dbReference type="eggNOG" id="ENOG502SDJ5">
    <property type="taxonomic scope" value="Eukaryota"/>
</dbReference>
<dbReference type="InterPro" id="IPR006629">
    <property type="entry name" value="LITAF"/>
</dbReference>
<dbReference type="PROSITE" id="PS51837">
    <property type="entry name" value="LITAF"/>
    <property type="match status" value="1"/>
</dbReference>
<dbReference type="EMBL" id="KQ971319">
    <property type="protein sequence ID" value="EFA00248.1"/>
    <property type="molecule type" value="Genomic_DNA"/>
</dbReference>
<gene>
    <name evidence="3" type="primary">AUGUSTUS-3.0.2_03077</name>
    <name evidence="3" type="ORF">TcasGA2_TC003077</name>
</gene>
<dbReference type="Proteomes" id="UP000007266">
    <property type="component" value="Linkage group 3"/>
</dbReference>
<evidence type="ECO:0000259" key="2">
    <source>
        <dbReference type="PROSITE" id="PS51837"/>
    </source>
</evidence>
<evidence type="ECO:0000313" key="3">
    <source>
        <dbReference type="EMBL" id="EFA00248.1"/>
    </source>
</evidence>
<dbReference type="Pfam" id="PF10601">
    <property type="entry name" value="zf-LITAF-like"/>
    <property type="match status" value="1"/>
</dbReference>